<reference evidence="1 3" key="1">
    <citation type="submission" date="2016-06" db="EMBL/GenBank/DDBJ databases">
        <authorList>
            <person name="Kjaerup R.B."/>
            <person name="Dalgaard T.S."/>
            <person name="Juul-Madsen H.R."/>
        </authorList>
    </citation>
    <scope>NUCLEOTIDE SEQUENCE [LARGE SCALE GENOMIC DNA]</scope>
    <source>
        <strain evidence="1">Orrdi1</strain>
    </source>
</reference>
<sequence length="75" mass="8324">MAHALNSNVRLTDTLERDMLRNALSDRPLILSAIAAGAARRTWKAITATADFFAEVNDSMVRARQQSARYSGSDW</sequence>
<dbReference type="OrthoDB" id="8637455at2"/>
<accession>A0A1C3K5Q0</accession>
<dbReference type="RefSeq" id="WP_067757135.1">
    <property type="nucleotide sequence ID" value="NZ_LT907988.1"/>
</dbReference>
<dbReference type="KEGG" id="odi:ODI_R4105"/>
<protein>
    <submittedName>
        <fullName evidence="1">Uncharacterized protein</fullName>
    </submittedName>
</protein>
<dbReference type="EMBL" id="FLRC01000044">
    <property type="protein sequence ID" value="SBT26758.1"/>
    <property type="molecule type" value="Genomic_DNA"/>
</dbReference>
<name>A0A1C3K5Q0_9BURK</name>
<gene>
    <name evidence="1" type="ORF">ODI_00883</name>
    <name evidence="2" type="ORF">ODI_R4105</name>
</gene>
<keyword evidence="3" id="KW-1185">Reference proteome</keyword>
<reference evidence="2 3" key="2">
    <citation type="submission" date="2017-08" db="EMBL/GenBank/DDBJ databases">
        <authorList>
            <person name="de Groot N.N."/>
        </authorList>
    </citation>
    <scope>NUCLEOTIDE SEQUENCE [LARGE SCALE GENOMIC DNA]</scope>
    <source>
        <strain evidence="2">Orrdi1</strain>
    </source>
</reference>
<proteinExistence type="predicted"/>
<organism evidence="1 3">
    <name type="scientific">Orrella dioscoreae</name>
    <dbReference type="NCBI Taxonomy" id="1851544"/>
    <lineage>
        <taxon>Bacteria</taxon>
        <taxon>Pseudomonadati</taxon>
        <taxon>Pseudomonadota</taxon>
        <taxon>Betaproteobacteria</taxon>
        <taxon>Burkholderiales</taxon>
        <taxon>Alcaligenaceae</taxon>
        <taxon>Orrella</taxon>
    </lineage>
</organism>
<dbReference type="Proteomes" id="UP000078558">
    <property type="component" value="Chromosome I"/>
</dbReference>
<evidence type="ECO:0000313" key="3">
    <source>
        <dbReference type="Proteomes" id="UP000078558"/>
    </source>
</evidence>
<evidence type="ECO:0000313" key="1">
    <source>
        <dbReference type="EMBL" id="SBT26758.1"/>
    </source>
</evidence>
<dbReference type="STRING" id="1851544.ODI_00883"/>
<evidence type="ECO:0000313" key="2">
    <source>
        <dbReference type="EMBL" id="SOE52353.1"/>
    </source>
</evidence>
<dbReference type="EMBL" id="LT907988">
    <property type="protein sequence ID" value="SOE52353.1"/>
    <property type="molecule type" value="Genomic_DNA"/>
</dbReference>
<dbReference type="AlphaFoldDB" id="A0A1C3K5Q0"/>